<dbReference type="PANTHER" id="PTHR43245">
    <property type="entry name" value="BIFUNCTIONAL POLYMYXIN RESISTANCE PROTEIN ARNA"/>
    <property type="match status" value="1"/>
</dbReference>
<dbReference type="Gene3D" id="3.40.50.720">
    <property type="entry name" value="NAD(P)-binding Rossmann-like Domain"/>
    <property type="match status" value="1"/>
</dbReference>
<keyword evidence="3" id="KW-1185">Reference proteome</keyword>
<dbReference type="Proteomes" id="UP000254000">
    <property type="component" value="Unassembled WGS sequence"/>
</dbReference>
<dbReference type="GeneID" id="78359088"/>
<feature type="domain" description="NAD-dependent epimerase/dehydratase" evidence="1">
    <location>
        <begin position="5"/>
        <end position="256"/>
    </location>
</feature>
<dbReference type="Pfam" id="PF01370">
    <property type="entry name" value="Epimerase"/>
    <property type="match status" value="1"/>
</dbReference>
<protein>
    <submittedName>
        <fullName evidence="2">NAD(P)-dependent oxidoreductase</fullName>
    </submittedName>
</protein>
<dbReference type="RefSeq" id="WP_080143475.1">
    <property type="nucleotide sequence ID" value="NZ_CABMMS010000003.1"/>
</dbReference>
<dbReference type="InterPro" id="IPR050177">
    <property type="entry name" value="Lipid_A_modif_metabolic_enz"/>
</dbReference>
<dbReference type="InterPro" id="IPR036291">
    <property type="entry name" value="NAD(P)-bd_dom_sf"/>
</dbReference>
<reference evidence="2 3" key="1">
    <citation type="journal article" date="2018" name="Elife">
        <title>Discovery and characterization of a prevalent human gut bacterial enzyme sufficient for the inactivation of a family of plant toxins.</title>
        <authorList>
            <person name="Koppel N."/>
            <person name="Bisanz J.E."/>
            <person name="Pandelia M.E."/>
            <person name="Turnbaugh P.J."/>
            <person name="Balskus E.P."/>
        </authorList>
    </citation>
    <scope>NUCLEOTIDE SEQUENCE [LARGE SCALE GENOMIC DNA]</scope>
    <source>
        <strain evidence="2 3">3C</strain>
    </source>
</reference>
<proteinExistence type="predicted"/>
<evidence type="ECO:0000259" key="1">
    <source>
        <dbReference type="Pfam" id="PF01370"/>
    </source>
</evidence>
<evidence type="ECO:0000313" key="2">
    <source>
        <dbReference type="EMBL" id="RDB65517.1"/>
    </source>
</evidence>
<accession>A0A369M3M2</accession>
<dbReference type="InterPro" id="IPR001509">
    <property type="entry name" value="Epimerase_deHydtase"/>
</dbReference>
<dbReference type="AlphaFoldDB" id="A0A369M3M2"/>
<comment type="caution">
    <text evidence="2">The sequence shown here is derived from an EMBL/GenBank/DDBJ whole genome shotgun (WGS) entry which is preliminary data.</text>
</comment>
<name>A0A369M3M2_9ACTN</name>
<sequence length="341" mass="39152">MSKKIVIFGAAGTLGLYLTDYLVERLDSAEWEIIASGRKDLTFFDRYAPAVRYISADIANRESFASLPQEDVYAVIHFAGALPAYMKGYDPWQYVNTNVLGTLNVLDYAHRAGADRILYTQTISDYAGYFEELVELKDDMPRRPPMTGDHSVYAITKIAAEQLCWNYQANYGLKCFAFRLPNIYCFMHDSKTLYRDGKPATSSYRYMIDQAQAGKPLEVWGDPEKGMDLIYVKDFCQMMEKALFVDRNEGGIYNVGTGVMTSLEQQVKNIITVFSPKDRPSEIVYCPEKHDCVNYYMNVDKAKVELGYSPEYDPIAFLVDYKKEMEDDRFADFFKEKYGEK</sequence>
<dbReference type="OrthoDB" id="9779041at2"/>
<dbReference type="SUPFAM" id="SSF51735">
    <property type="entry name" value="NAD(P)-binding Rossmann-fold domains"/>
    <property type="match status" value="1"/>
</dbReference>
<organism evidence="2 3">
    <name type="scientific">Gordonibacter pamelaeae</name>
    <dbReference type="NCBI Taxonomy" id="471189"/>
    <lineage>
        <taxon>Bacteria</taxon>
        <taxon>Bacillati</taxon>
        <taxon>Actinomycetota</taxon>
        <taxon>Coriobacteriia</taxon>
        <taxon>Eggerthellales</taxon>
        <taxon>Eggerthellaceae</taxon>
        <taxon>Gordonibacter</taxon>
    </lineage>
</organism>
<dbReference type="EMBL" id="PPTS01000003">
    <property type="protein sequence ID" value="RDB65517.1"/>
    <property type="molecule type" value="Genomic_DNA"/>
</dbReference>
<gene>
    <name evidence="2" type="ORF">C1877_05105</name>
</gene>
<evidence type="ECO:0000313" key="3">
    <source>
        <dbReference type="Proteomes" id="UP000254000"/>
    </source>
</evidence>